<name>R1GA44_9PSEU</name>
<comment type="cofactor">
    <cofactor evidence="2">
        <name>a divalent metal cation</name>
        <dbReference type="ChEBI" id="CHEBI:60240"/>
    </cofactor>
</comment>
<comment type="caution">
    <text evidence="4">The sequence shown here is derived from an EMBL/GenBank/DDBJ whole genome shotgun (WGS) entry which is preliminary data.</text>
</comment>
<dbReference type="EC" id="3.1.4.-" evidence="2"/>
<dbReference type="AlphaFoldDB" id="R1GA44"/>
<keyword evidence="5" id="KW-1185">Reference proteome</keyword>
<dbReference type="GO" id="GO:0016791">
    <property type="term" value="F:phosphatase activity"/>
    <property type="evidence" value="ECO:0007669"/>
    <property type="project" value="TreeGrafter"/>
</dbReference>
<dbReference type="PATRIC" id="fig|1292037.4.peg.2344"/>
<dbReference type="SUPFAM" id="SSF56300">
    <property type="entry name" value="Metallo-dependent phosphatases"/>
    <property type="match status" value="1"/>
</dbReference>
<accession>R1GA44</accession>
<organism evidence="4 5">
    <name type="scientific">Amycolatopsis vancoresmycina DSM 44592</name>
    <dbReference type="NCBI Taxonomy" id="1292037"/>
    <lineage>
        <taxon>Bacteria</taxon>
        <taxon>Bacillati</taxon>
        <taxon>Actinomycetota</taxon>
        <taxon>Actinomycetes</taxon>
        <taxon>Pseudonocardiales</taxon>
        <taxon>Pseudonocardiaceae</taxon>
        <taxon>Amycolatopsis</taxon>
    </lineage>
</organism>
<dbReference type="PANTHER" id="PTHR42850">
    <property type="entry name" value="METALLOPHOSPHOESTERASE"/>
    <property type="match status" value="1"/>
</dbReference>
<dbReference type="GO" id="GO:0005737">
    <property type="term" value="C:cytoplasm"/>
    <property type="evidence" value="ECO:0007669"/>
    <property type="project" value="TreeGrafter"/>
</dbReference>
<dbReference type="NCBIfam" id="TIGR00040">
    <property type="entry name" value="yfcE"/>
    <property type="match status" value="1"/>
</dbReference>
<dbReference type="PANTHER" id="PTHR42850:SF2">
    <property type="entry name" value="BLL5683 PROTEIN"/>
    <property type="match status" value="1"/>
</dbReference>
<dbReference type="OrthoDB" id="9813918at2"/>
<dbReference type="Proteomes" id="UP000014139">
    <property type="component" value="Unassembled WGS sequence"/>
</dbReference>
<reference evidence="4 5" key="1">
    <citation type="submission" date="2013-02" db="EMBL/GenBank/DDBJ databases">
        <title>Draft genome sequence of Amycolatopsis vancoresmycina strain DSM 44592T.</title>
        <authorList>
            <person name="Kumar S."/>
            <person name="Kaur N."/>
            <person name="Kaur C."/>
            <person name="Raghava G.P.S."/>
            <person name="Mayilraj S."/>
        </authorList>
    </citation>
    <scope>NUCLEOTIDE SEQUENCE [LARGE SCALE GENOMIC DNA]</scope>
    <source>
        <strain evidence="4 5">DSM 44592</strain>
    </source>
</reference>
<protein>
    <recommendedName>
        <fullName evidence="2">Phosphoesterase</fullName>
        <ecNumber evidence="2">3.1.4.-</ecNumber>
    </recommendedName>
</protein>
<sequence>MNVAVLSDIHGVLPALEAVLAEPDVRAADRIVLLGDVLAGPMPVETLERLQELGDRAVWVRGNADRELAESARTGGSFVPDPIFPWTARQLRPADLPLLDALPLTVTLGEVLFCHATPRNDTEIVLVDSPPERWAEVLAGVSAPTVVCGHTHMQFARFADRRLVVNPGSVGMPYGARGAHWALLGDGVQLRRTEYDTEAACRFLASRSAYPDIEEWADYFVRNPASDVEALRVFSGRGTSST</sequence>
<dbReference type="RefSeq" id="WP_003075344.1">
    <property type="nucleotide sequence ID" value="NZ_AOUO01000159.1"/>
</dbReference>
<dbReference type="GO" id="GO:0046872">
    <property type="term" value="F:metal ion binding"/>
    <property type="evidence" value="ECO:0007669"/>
    <property type="project" value="UniProtKB-KW"/>
</dbReference>
<evidence type="ECO:0000256" key="1">
    <source>
        <dbReference type="ARBA" id="ARBA00008950"/>
    </source>
</evidence>
<dbReference type="CDD" id="cd00838">
    <property type="entry name" value="MPP_superfamily"/>
    <property type="match status" value="1"/>
</dbReference>
<dbReference type="Gene3D" id="3.60.21.10">
    <property type="match status" value="1"/>
</dbReference>
<dbReference type="InterPro" id="IPR024654">
    <property type="entry name" value="Calcineurin-like_PHP_lpxH"/>
</dbReference>
<evidence type="ECO:0000259" key="3">
    <source>
        <dbReference type="Pfam" id="PF12850"/>
    </source>
</evidence>
<dbReference type="InterPro" id="IPR011152">
    <property type="entry name" value="Pesterase_MJ0912"/>
</dbReference>
<dbReference type="EMBL" id="AOUO01000159">
    <property type="protein sequence ID" value="EOD68257.1"/>
    <property type="molecule type" value="Genomic_DNA"/>
</dbReference>
<dbReference type="InterPro" id="IPR029052">
    <property type="entry name" value="Metallo-depent_PP-like"/>
</dbReference>
<gene>
    <name evidence="4" type="ORF">H480_12247</name>
</gene>
<proteinExistence type="inferred from homology"/>
<dbReference type="Pfam" id="PF12850">
    <property type="entry name" value="Metallophos_2"/>
    <property type="match status" value="1"/>
</dbReference>
<comment type="similarity">
    <text evidence="1 2">Belongs to the metallophosphoesterase superfamily. YfcE family.</text>
</comment>
<dbReference type="InterPro" id="IPR050126">
    <property type="entry name" value="Ap4A_hydrolase"/>
</dbReference>
<feature type="domain" description="Calcineurin-like phosphoesterase" evidence="3">
    <location>
        <begin position="1"/>
        <end position="183"/>
    </location>
</feature>
<dbReference type="InterPro" id="IPR000979">
    <property type="entry name" value="Phosphodiesterase_MJ0936/Vps29"/>
</dbReference>
<evidence type="ECO:0000256" key="2">
    <source>
        <dbReference type="RuleBase" id="RU362039"/>
    </source>
</evidence>
<evidence type="ECO:0000313" key="4">
    <source>
        <dbReference type="EMBL" id="EOD68257.1"/>
    </source>
</evidence>
<keyword evidence="2" id="KW-0479">Metal-binding</keyword>
<dbReference type="eggNOG" id="COG0639">
    <property type="taxonomic scope" value="Bacteria"/>
</dbReference>
<dbReference type="PIRSF" id="PIRSF000883">
    <property type="entry name" value="Pesterase_MJ0912"/>
    <property type="match status" value="1"/>
</dbReference>
<evidence type="ECO:0000313" key="5">
    <source>
        <dbReference type="Proteomes" id="UP000014139"/>
    </source>
</evidence>